<evidence type="ECO:0008006" key="3">
    <source>
        <dbReference type="Google" id="ProtNLM"/>
    </source>
</evidence>
<dbReference type="Proteomes" id="UP000516105">
    <property type="component" value="Chromosome"/>
</dbReference>
<proteinExistence type="predicted"/>
<accession>A0ABX6TAF5</accession>
<organism evidence="1 2">
    <name type="scientific">Sphingomonas sediminicola</name>
    <dbReference type="NCBI Taxonomy" id="386874"/>
    <lineage>
        <taxon>Bacteria</taxon>
        <taxon>Pseudomonadati</taxon>
        <taxon>Pseudomonadota</taxon>
        <taxon>Alphaproteobacteria</taxon>
        <taxon>Sphingomonadales</taxon>
        <taxon>Sphingomonadaceae</taxon>
        <taxon>Sphingomonas</taxon>
    </lineage>
</organism>
<keyword evidence="2" id="KW-1185">Reference proteome</keyword>
<reference evidence="1 2" key="1">
    <citation type="submission" date="2020-08" db="EMBL/GenBank/DDBJ databases">
        <title>Genome sequence of Sphingomonas sediminicola KACC 15039T.</title>
        <authorList>
            <person name="Hyun D.-W."/>
            <person name="Bae J.-W."/>
        </authorList>
    </citation>
    <scope>NUCLEOTIDE SEQUENCE [LARGE SCALE GENOMIC DNA]</scope>
    <source>
        <strain evidence="1 2">KACC 15039</strain>
    </source>
</reference>
<evidence type="ECO:0000313" key="1">
    <source>
        <dbReference type="EMBL" id="QNP46780.1"/>
    </source>
</evidence>
<evidence type="ECO:0000313" key="2">
    <source>
        <dbReference type="Proteomes" id="UP000516105"/>
    </source>
</evidence>
<protein>
    <recommendedName>
        <fullName evidence="3">Tetratricopeptide repeat protein</fullName>
    </recommendedName>
</protein>
<name>A0ABX6TAF5_9SPHN</name>
<gene>
    <name evidence="1" type="ORF">H9L14_06945</name>
</gene>
<dbReference type="EMBL" id="CP060782">
    <property type="protein sequence ID" value="QNP46780.1"/>
    <property type="molecule type" value="Genomic_DNA"/>
</dbReference>
<sequence length="245" mass="27024">MVLDRSHSRSPELAAEKLKTIAVTVTDDDPLISYKISNRIGASHPDWLLAQLGVAYDTAFALSSLPKAERQEAVQKARVAADKALRMAPDFGDTYAPWCLLHPSTYSRECEDRLRAGMEADPDAPFTPVFLSSLLYKVGRFEESSQFARTGLAGIPSIPTSYGGSYALRSCSGKRKKRSNCSRRQFGGGPSIRVSTGIVSLLTHSPAISTARRKRLGNCRRAYWTGRDPRLRLCCPRSTRVIWSA</sequence>
<dbReference type="RefSeq" id="WP_187709733.1">
    <property type="nucleotide sequence ID" value="NZ_CP060782.1"/>
</dbReference>